<organism evidence="1 2">
    <name type="scientific">Klebsiella aerogenes</name>
    <name type="common">Enterobacter aerogenes</name>
    <dbReference type="NCBI Taxonomy" id="548"/>
    <lineage>
        <taxon>Bacteria</taxon>
        <taxon>Pseudomonadati</taxon>
        <taxon>Pseudomonadota</taxon>
        <taxon>Gammaproteobacteria</taxon>
        <taxon>Enterobacterales</taxon>
        <taxon>Enterobacteriaceae</taxon>
        <taxon>Klebsiella/Raoultella group</taxon>
        <taxon>Klebsiella</taxon>
    </lineage>
</organism>
<feature type="non-terminal residue" evidence="1">
    <location>
        <position position="99"/>
    </location>
</feature>
<protein>
    <submittedName>
        <fullName evidence="1">Type II toxin-antitoxin system HipA family toxin</fullName>
    </submittedName>
</protein>
<evidence type="ECO:0000313" key="2">
    <source>
        <dbReference type="Proteomes" id="UP001279012"/>
    </source>
</evidence>
<dbReference type="EMBL" id="JAWZZT010000431">
    <property type="protein sequence ID" value="MDX7018015.1"/>
    <property type="molecule type" value="Genomic_DNA"/>
</dbReference>
<dbReference type="Proteomes" id="UP001279012">
    <property type="component" value="Unassembled WGS sequence"/>
</dbReference>
<gene>
    <name evidence="1" type="ORF">SJ059_26660</name>
</gene>
<evidence type="ECO:0000313" key="1">
    <source>
        <dbReference type="EMBL" id="MDX7018015.1"/>
    </source>
</evidence>
<accession>A0AAW9E948</accession>
<reference evidence="1" key="1">
    <citation type="submission" date="2023-11" db="EMBL/GenBank/DDBJ databases">
        <title>Detection of rare carbapenemases in Enterobacterales - comparison of two colorimetric and two CIM-based carbapenemase assays.</title>
        <authorList>
            <person name="Schaffarczyk L."/>
            <person name="Noster J."/>
            <person name="Stelzer Y."/>
            <person name="Sattler J."/>
            <person name="Gatermann S."/>
            <person name="Hamprecht A."/>
        </authorList>
    </citation>
    <scope>NUCLEOTIDE SEQUENCE</scope>
    <source>
        <strain evidence="1">CIM-Cont-037</strain>
    </source>
</reference>
<comment type="caution">
    <text evidence="1">The sequence shown here is derived from an EMBL/GenBank/DDBJ whole genome shotgun (WGS) entry which is preliminary data.</text>
</comment>
<name>A0AAW9E948_KLEAE</name>
<sequence length="99" mass="10971">MDRLAFVGNKGMSGLSYLPLSDYQTNEYFDVDLINLGLDAQAVFDGQTETVLSELAIVGSSGGARPKALLYFKQGDFNQCKTYEEQGDESWLIKFTSQN</sequence>
<dbReference type="AlphaFoldDB" id="A0AAW9E948"/>
<proteinExistence type="predicted"/>